<evidence type="ECO:0000256" key="4">
    <source>
        <dbReference type="ARBA" id="ARBA00022833"/>
    </source>
</evidence>
<dbReference type="InterPro" id="IPR021190">
    <property type="entry name" value="Pept_M10A"/>
</dbReference>
<evidence type="ECO:0000256" key="6">
    <source>
        <dbReference type="SAM" id="MobiDB-lite"/>
    </source>
</evidence>
<dbReference type="GO" id="GO:0006508">
    <property type="term" value="P:proteolysis"/>
    <property type="evidence" value="ECO:0007669"/>
    <property type="project" value="UniProtKB-KW"/>
</dbReference>
<dbReference type="SUPFAM" id="SSF55486">
    <property type="entry name" value="Metalloproteases ('zincins'), catalytic domain"/>
    <property type="match status" value="1"/>
</dbReference>
<comment type="caution">
    <text evidence="8">The sequence shown here is derived from an EMBL/GenBank/DDBJ whole genome shotgun (WGS) entry which is preliminary data.</text>
</comment>
<dbReference type="InterPro" id="IPR001818">
    <property type="entry name" value="Pept_M10_metallopeptidase"/>
</dbReference>
<dbReference type="PANTHER" id="PTHR10201">
    <property type="entry name" value="MATRIX METALLOPROTEINASE"/>
    <property type="match status" value="1"/>
</dbReference>
<keyword evidence="5 8" id="KW-0482">Metalloprotease</keyword>
<dbReference type="AlphaFoldDB" id="A0A6N6MIB2"/>
<evidence type="ECO:0000313" key="8">
    <source>
        <dbReference type="EMBL" id="KAB1069218.1"/>
    </source>
</evidence>
<dbReference type="GO" id="GO:0008270">
    <property type="term" value="F:zinc ion binding"/>
    <property type="evidence" value="ECO:0007669"/>
    <property type="project" value="InterPro"/>
</dbReference>
<gene>
    <name evidence="8" type="ORF">F6X51_25830</name>
</gene>
<evidence type="ECO:0000256" key="3">
    <source>
        <dbReference type="ARBA" id="ARBA00022801"/>
    </source>
</evidence>
<dbReference type="EMBL" id="VZZJ01000042">
    <property type="protein sequence ID" value="KAB1069218.1"/>
    <property type="molecule type" value="Genomic_DNA"/>
</dbReference>
<evidence type="ECO:0000313" key="9">
    <source>
        <dbReference type="Proteomes" id="UP000441523"/>
    </source>
</evidence>
<dbReference type="GO" id="GO:0031012">
    <property type="term" value="C:extracellular matrix"/>
    <property type="evidence" value="ECO:0007669"/>
    <property type="project" value="InterPro"/>
</dbReference>
<dbReference type="Proteomes" id="UP000441523">
    <property type="component" value="Unassembled WGS sequence"/>
</dbReference>
<feature type="domain" description="Peptidase metallopeptidase" evidence="7">
    <location>
        <begin position="7"/>
        <end position="168"/>
    </location>
</feature>
<keyword evidence="2" id="KW-0479">Metal-binding</keyword>
<sequence>MAAYVLEGPRWGTGAAGTSGGTVTWSIDSSVPAAFVSDIQAAFADWSAHANISFQQVASTAGAGIRFSDSYIDGLDRTLGVTNYTYSGRTFTSANVTFDSGEGWHASGSHVVSTDGVNLFLVALHEIGHALGLDHYNGGPAVMNPVMSPSVTDLTGSDIGGIQALYGAPSNPSTVASGTPTTPTTSQGTSSTPSGLNAVYRFFDTNTGDHFYTTSAAEKQQILQTLPSYHYEGAAWATPDKGAGTEDVFRFYDTATGDHFFTNSAAERDQILKTLPSYHYEGVAFEAYANPSAAGAGADTLERFYNTTTHVHHYAANAQEAYAINHGAAGAGWVDEGVAFTVHTPTDGMLNA</sequence>
<name>A0A6N6MIB2_9HYPH</name>
<proteinExistence type="predicted"/>
<dbReference type="RefSeq" id="WP_150966733.1">
    <property type="nucleotide sequence ID" value="NZ_VZZJ01000042.1"/>
</dbReference>
<keyword evidence="3" id="KW-0378">Hydrolase</keyword>
<dbReference type="Pfam" id="PF00413">
    <property type="entry name" value="Peptidase_M10"/>
    <property type="match status" value="1"/>
</dbReference>
<keyword evidence="4" id="KW-0862">Zinc</keyword>
<accession>A0A6N6MIB2</accession>
<evidence type="ECO:0000256" key="1">
    <source>
        <dbReference type="ARBA" id="ARBA00022670"/>
    </source>
</evidence>
<dbReference type="Pfam" id="PF18885">
    <property type="entry name" value="DUF5648"/>
    <property type="match status" value="1"/>
</dbReference>
<feature type="compositionally biased region" description="Low complexity" evidence="6">
    <location>
        <begin position="172"/>
        <end position="193"/>
    </location>
</feature>
<dbReference type="InterPro" id="IPR006026">
    <property type="entry name" value="Peptidase_Metallo"/>
</dbReference>
<keyword evidence="1 8" id="KW-0645">Protease</keyword>
<feature type="region of interest" description="Disordered" evidence="6">
    <location>
        <begin position="170"/>
        <end position="193"/>
    </location>
</feature>
<dbReference type="PRINTS" id="PR00138">
    <property type="entry name" value="MATRIXIN"/>
</dbReference>
<dbReference type="PANTHER" id="PTHR10201:SF323">
    <property type="entry name" value="MATRIX METALLOPROTEINASE-21"/>
    <property type="match status" value="1"/>
</dbReference>
<evidence type="ECO:0000256" key="5">
    <source>
        <dbReference type="ARBA" id="ARBA00023049"/>
    </source>
</evidence>
<dbReference type="Gene3D" id="3.40.390.10">
    <property type="entry name" value="Collagenase (Catalytic Domain)"/>
    <property type="match status" value="1"/>
</dbReference>
<organism evidence="8 9">
    <name type="scientific">Methylobacterium planeticum</name>
    <dbReference type="NCBI Taxonomy" id="2615211"/>
    <lineage>
        <taxon>Bacteria</taxon>
        <taxon>Pseudomonadati</taxon>
        <taxon>Pseudomonadota</taxon>
        <taxon>Alphaproteobacteria</taxon>
        <taxon>Hyphomicrobiales</taxon>
        <taxon>Methylobacteriaceae</taxon>
        <taxon>Methylobacterium</taxon>
    </lineage>
</organism>
<dbReference type="InterPro" id="IPR024079">
    <property type="entry name" value="MetalloPept_cat_dom_sf"/>
</dbReference>
<evidence type="ECO:0000259" key="7">
    <source>
        <dbReference type="SMART" id="SM00235"/>
    </source>
</evidence>
<dbReference type="GO" id="GO:0004222">
    <property type="term" value="F:metalloendopeptidase activity"/>
    <property type="evidence" value="ECO:0007669"/>
    <property type="project" value="InterPro"/>
</dbReference>
<protein>
    <submittedName>
        <fullName evidence="8">Matrixin family metalloprotease</fullName>
    </submittedName>
</protein>
<dbReference type="InterPro" id="IPR043708">
    <property type="entry name" value="DUF5648"/>
</dbReference>
<keyword evidence="9" id="KW-1185">Reference proteome</keyword>
<dbReference type="SMART" id="SM00235">
    <property type="entry name" value="ZnMc"/>
    <property type="match status" value="1"/>
</dbReference>
<evidence type="ECO:0000256" key="2">
    <source>
        <dbReference type="ARBA" id="ARBA00022723"/>
    </source>
</evidence>
<reference evidence="8 9" key="1">
    <citation type="submission" date="2019-09" db="EMBL/GenBank/DDBJ databases">
        <title>YIM 132548 draft genome.</title>
        <authorList>
            <person name="Jiang L."/>
        </authorList>
    </citation>
    <scope>NUCLEOTIDE SEQUENCE [LARGE SCALE GENOMIC DNA]</scope>
    <source>
        <strain evidence="8 9">YIM 132548</strain>
    </source>
</reference>